<dbReference type="AlphaFoldDB" id="A0A061H0F2"/>
<dbReference type="Gramene" id="EOY34679">
    <property type="protein sequence ID" value="EOY34679"/>
    <property type="gene ID" value="TCM_042271"/>
</dbReference>
<gene>
    <name evidence="1" type="ORF">TCM_042271</name>
</gene>
<protein>
    <submittedName>
        <fullName evidence="1">Uncharacterized protein</fullName>
    </submittedName>
</protein>
<reference evidence="1 2" key="1">
    <citation type="journal article" date="2013" name="Genome Biol.">
        <title>The genome sequence of the most widely cultivated cacao type and its use to identify candidate genes regulating pod color.</title>
        <authorList>
            <person name="Motamayor J.C."/>
            <person name="Mockaitis K."/>
            <person name="Schmutz J."/>
            <person name="Haiminen N."/>
            <person name="Iii D.L."/>
            <person name="Cornejo O."/>
            <person name="Findley S.D."/>
            <person name="Zheng P."/>
            <person name="Utro F."/>
            <person name="Royaert S."/>
            <person name="Saski C."/>
            <person name="Jenkins J."/>
            <person name="Podicheti R."/>
            <person name="Zhao M."/>
            <person name="Scheffler B.E."/>
            <person name="Stack J.C."/>
            <person name="Feltus F.A."/>
            <person name="Mustiga G.M."/>
            <person name="Amores F."/>
            <person name="Phillips W."/>
            <person name="Marelli J.P."/>
            <person name="May G.D."/>
            <person name="Shapiro H."/>
            <person name="Ma J."/>
            <person name="Bustamante C.D."/>
            <person name="Schnell R.J."/>
            <person name="Main D."/>
            <person name="Gilbert D."/>
            <person name="Parida L."/>
            <person name="Kuhn D.N."/>
        </authorList>
    </citation>
    <scope>NUCLEOTIDE SEQUENCE [LARGE SCALE GENOMIC DNA]</scope>
    <source>
        <strain evidence="2">cv. Matina 1-6</strain>
    </source>
</reference>
<evidence type="ECO:0000313" key="2">
    <source>
        <dbReference type="Proteomes" id="UP000026915"/>
    </source>
</evidence>
<name>A0A061H0F2_THECC</name>
<dbReference type="Proteomes" id="UP000026915">
    <property type="component" value="Chromosome 9"/>
</dbReference>
<organism evidence="1 2">
    <name type="scientific">Theobroma cacao</name>
    <name type="common">Cacao</name>
    <name type="synonym">Cocoa</name>
    <dbReference type="NCBI Taxonomy" id="3641"/>
    <lineage>
        <taxon>Eukaryota</taxon>
        <taxon>Viridiplantae</taxon>
        <taxon>Streptophyta</taxon>
        <taxon>Embryophyta</taxon>
        <taxon>Tracheophyta</taxon>
        <taxon>Spermatophyta</taxon>
        <taxon>Magnoliopsida</taxon>
        <taxon>eudicotyledons</taxon>
        <taxon>Gunneridae</taxon>
        <taxon>Pentapetalae</taxon>
        <taxon>rosids</taxon>
        <taxon>malvids</taxon>
        <taxon>Malvales</taxon>
        <taxon>Malvaceae</taxon>
        <taxon>Byttnerioideae</taxon>
        <taxon>Theobroma</taxon>
    </lineage>
</organism>
<sequence length="73" mass="8375">MKHAMFVCLCRKLQNQSATEEKFLSCSPIIHVKFSTNRLDRPSSFGQIIEEGNDKSYWEDFEVEVTVTSGEVC</sequence>
<proteinExistence type="predicted"/>
<keyword evidence="2" id="KW-1185">Reference proteome</keyword>
<evidence type="ECO:0000313" key="1">
    <source>
        <dbReference type="EMBL" id="EOY34679.1"/>
    </source>
</evidence>
<dbReference type="EMBL" id="CM001887">
    <property type="protein sequence ID" value="EOY34679.1"/>
    <property type="molecule type" value="Genomic_DNA"/>
</dbReference>
<dbReference type="InParanoid" id="A0A061H0F2"/>
<dbReference type="HOGENOM" id="CLU_2709871_0_0_1"/>
<accession>A0A061H0F2</accession>